<keyword evidence="2" id="KW-1185">Reference proteome</keyword>
<gene>
    <name evidence="1" type="ORF">SK128_021691</name>
</gene>
<dbReference type="Proteomes" id="UP001381693">
    <property type="component" value="Unassembled WGS sequence"/>
</dbReference>
<organism evidence="1 2">
    <name type="scientific">Halocaridina rubra</name>
    <name type="common">Hawaiian red shrimp</name>
    <dbReference type="NCBI Taxonomy" id="373956"/>
    <lineage>
        <taxon>Eukaryota</taxon>
        <taxon>Metazoa</taxon>
        <taxon>Ecdysozoa</taxon>
        <taxon>Arthropoda</taxon>
        <taxon>Crustacea</taxon>
        <taxon>Multicrustacea</taxon>
        <taxon>Malacostraca</taxon>
        <taxon>Eumalacostraca</taxon>
        <taxon>Eucarida</taxon>
        <taxon>Decapoda</taxon>
        <taxon>Pleocyemata</taxon>
        <taxon>Caridea</taxon>
        <taxon>Atyoidea</taxon>
        <taxon>Atyidae</taxon>
        <taxon>Halocaridina</taxon>
    </lineage>
</organism>
<proteinExistence type="predicted"/>
<reference evidence="1 2" key="1">
    <citation type="submission" date="2023-11" db="EMBL/GenBank/DDBJ databases">
        <title>Halocaridina rubra genome assembly.</title>
        <authorList>
            <person name="Smith C."/>
        </authorList>
    </citation>
    <scope>NUCLEOTIDE SEQUENCE [LARGE SCALE GENOMIC DNA]</scope>
    <source>
        <strain evidence="1">EP-1</strain>
        <tissue evidence="1">Whole</tissue>
    </source>
</reference>
<dbReference type="AlphaFoldDB" id="A0AAN8ZZW2"/>
<evidence type="ECO:0000313" key="1">
    <source>
        <dbReference type="EMBL" id="KAK7067075.1"/>
    </source>
</evidence>
<dbReference type="EMBL" id="JAXCGZ010018933">
    <property type="protein sequence ID" value="KAK7067075.1"/>
    <property type="molecule type" value="Genomic_DNA"/>
</dbReference>
<accession>A0AAN8ZZW2</accession>
<protein>
    <submittedName>
        <fullName evidence="1">Uncharacterized protein</fullName>
    </submittedName>
</protein>
<comment type="caution">
    <text evidence="1">The sequence shown here is derived from an EMBL/GenBank/DDBJ whole genome shotgun (WGS) entry which is preliminary data.</text>
</comment>
<name>A0AAN8ZZW2_HALRR</name>
<evidence type="ECO:0000313" key="2">
    <source>
        <dbReference type="Proteomes" id="UP001381693"/>
    </source>
</evidence>
<sequence length="108" mass="11987">MNVQEDHVGEQKTSVDNLAASPWCYYGSPARFSFPALFLRLHNSSERVATCTQSHQSSNGQAGHAKNPHLKFGRVFNPLTDAVRSKSFRGALRPALRLTKVVMGRQSM</sequence>